<dbReference type="PANTHER" id="PTHR45348:SF2">
    <property type="entry name" value="ZINC-TYPE ALCOHOL DEHYDROGENASE-LIKE PROTEIN C2E1P3.01"/>
    <property type="match status" value="1"/>
</dbReference>
<evidence type="ECO:0000259" key="1">
    <source>
        <dbReference type="SMART" id="SM00829"/>
    </source>
</evidence>
<dbReference type="eggNOG" id="KOG1198">
    <property type="taxonomic scope" value="Eukaryota"/>
</dbReference>
<dbReference type="PANTHER" id="PTHR45348">
    <property type="entry name" value="HYPOTHETICAL OXIDOREDUCTASE (EUROFUNG)"/>
    <property type="match status" value="1"/>
</dbReference>
<dbReference type="HOGENOM" id="CLU_026673_16_1_1"/>
<dbReference type="FunCoup" id="I2H3U5">
    <property type="interactions" value="240"/>
</dbReference>
<dbReference type="SMART" id="SM00829">
    <property type="entry name" value="PKS_ER"/>
    <property type="match status" value="1"/>
</dbReference>
<reference evidence="2 3" key="1">
    <citation type="journal article" date="2011" name="Proc. Natl. Acad. Sci. U.S.A.">
        <title>Evolutionary erosion of yeast sex chromosomes by mating-type switching accidents.</title>
        <authorList>
            <person name="Gordon J.L."/>
            <person name="Armisen D."/>
            <person name="Proux-Wera E."/>
            <person name="Oheigeartaigh S.S."/>
            <person name="Byrne K.P."/>
            <person name="Wolfe K.H."/>
        </authorList>
    </citation>
    <scope>NUCLEOTIDE SEQUENCE [LARGE SCALE GENOMIC DNA]</scope>
    <source>
        <strain evidence="3">ATCC 34711 / CBS 6284 / DSM 70876 / NBRC 10599 / NRRL Y-10934 / UCD 77-7</strain>
    </source>
</reference>
<dbReference type="InterPro" id="IPR013154">
    <property type="entry name" value="ADH-like_N"/>
</dbReference>
<dbReference type="KEGG" id="tbl:TBLA_0D05550"/>
<dbReference type="GO" id="GO:0016651">
    <property type="term" value="F:oxidoreductase activity, acting on NAD(P)H"/>
    <property type="evidence" value="ECO:0007669"/>
    <property type="project" value="InterPro"/>
</dbReference>
<dbReference type="Pfam" id="PF08240">
    <property type="entry name" value="ADH_N"/>
    <property type="match status" value="1"/>
</dbReference>
<organism evidence="2 3">
    <name type="scientific">Henningerozyma blattae (strain ATCC 34711 / CBS 6284 / DSM 70876 / NBRC 10599 / NRRL Y-10934 / UCD 77-7)</name>
    <name type="common">Yeast</name>
    <name type="synonym">Tetrapisispora blattae</name>
    <dbReference type="NCBI Taxonomy" id="1071380"/>
    <lineage>
        <taxon>Eukaryota</taxon>
        <taxon>Fungi</taxon>
        <taxon>Dikarya</taxon>
        <taxon>Ascomycota</taxon>
        <taxon>Saccharomycotina</taxon>
        <taxon>Saccharomycetes</taxon>
        <taxon>Saccharomycetales</taxon>
        <taxon>Saccharomycetaceae</taxon>
        <taxon>Henningerozyma</taxon>
    </lineage>
</organism>
<dbReference type="CDD" id="cd08249">
    <property type="entry name" value="enoyl_reductase_like"/>
    <property type="match status" value="1"/>
</dbReference>
<name>I2H3U5_HENB6</name>
<protein>
    <recommendedName>
        <fullName evidence="1">Enoyl reductase (ER) domain-containing protein</fullName>
    </recommendedName>
</protein>
<dbReference type="InterPro" id="IPR020843">
    <property type="entry name" value="ER"/>
</dbReference>
<feature type="domain" description="Enoyl reductase (ER)" evidence="1">
    <location>
        <begin position="15"/>
        <end position="301"/>
    </location>
</feature>
<proteinExistence type="predicted"/>
<dbReference type="RefSeq" id="XP_004180566.1">
    <property type="nucleotide sequence ID" value="XM_004180518.1"/>
</dbReference>
<evidence type="ECO:0000313" key="3">
    <source>
        <dbReference type="Proteomes" id="UP000002866"/>
    </source>
</evidence>
<dbReference type="OMA" id="RICGVTH"/>
<dbReference type="InterPro" id="IPR047122">
    <property type="entry name" value="Trans-enoyl_RdTase-like"/>
</dbReference>
<sequence>MVSIPTAMKAIRVRGSKAVLESNVPLPEIEDGYFLIKVIAVAANPTDWKHVTYKIAPQGAISGCDCVGEIVKFGQNVDTTKFSIGDKVYGFIHGGSVRMPTNGAFAEYASMDSQVAYRAPKDLKISGKLSIPEGPCNTLESLATLPVSLGTAGLVLTDSFKIKMEWEPAKVQKDEPVLIWGGATAVGEMIIQLSKKMNAFSTVIVVASKKHEKKLKEYGADVLFDYHDSDVINQITKKYPNIRYLIDCVSNRSTIQQVYSCASLTEPATVLNLVGLTDKDIDEKIRRIDVKMITTLMYCVLGHPVPFLSFTLPADPAYREAGIKFYHWIEPKVSSGEIRHIPVKIYPNGLESIPEMLNDLETGKVSGEKLVTVL</sequence>
<dbReference type="Gene3D" id="3.90.180.10">
    <property type="entry name" value="Medium-chain alcohol dehydrogenases, catalytic domain"/>
    <property type="match status" value="1"/>
</dbReference>
<dbReference type="SUPFAM" id="SSF50129">
    <property type="entry name" value="GroES-like"/>
    <property type="match status" value="1"/>
</dbReference>
<keyword evidence="3" id="KW-1185">Reference proteome</keyword>
<accession>I2H3U5</accession>
<dbReference type="InterPro" id="IPR013149">
    <property type="entry name" value="ADH-like_C"/>
</dbReference>
<dbReference type="InParanoid" id="I2H3U5"/>
<evidence type="ECO:0000313" key="2">
    <source>
        <dbReference type="EMBL" id="CCH61047.1"/>
    </source>
</evidence>
<dbReference type="SUPFAM" id="SSF51735">
    <property type="entry name" value="NAD(P)-binding Rossmann-fold domains"/>
    <property type="match status" value="1"/>
</dbReference>
<dbReference type="Pfam" id="PF00107">
    <property type="entry name" value="ADH_zinc_N"/>
    <property type="match status" value="1"/>
</dbReference>
<dbReference type="Gene3D" id="3.40.50.720">
    <property type="entry name" value="NAD(P)-binding Rossmann-like Domain"/>
    <property type="match status" value="1"/>
</dbReference>
<dbReference type="EMBL" id="HE806319">
    <property type="protein sequence ID" value="CCH61047.1"/>
    <property type="molecule type" value="Genomic_DNA"/>
</dbReference>
<dbReference type="InterPro" id="IPR036291">
    <property type="entry name" value="NAD(P)-bd_dom_sf"/>
</dbReference>
<gene>
    <name evidence="2" type="primary">TBLA0D05550</name>
    <name evidence="2" type="ORF">TBLA_0D05550</name>
</gene>
<dbReference type="GeneID" id="14496083"/>
<dbReference type="InterPro" id="IPR011032">
    <property type="entry name" value="GroES-like_sf"/>
</dbReference>
<dbReference type="OrthoDB" id="9992527at2759"/>
<dbReference type="AlphaFoldDB" id="I2H3U5"/>
<dbReference type="Proteomes" id="UP000002866">
    <property type="component" value="Chromosome 4"/>
</dbReference>